<feature type="transmembrane region" description="Helical" evidence="6">
    <location>
        <begin position="212"/>
        <end position="230"/>
    </location>
</feature>
<evidence type="ECO:0000256" key="3">
    <source>
        <dbReference type="ARBA" id="ARBA00022692"/>
    </source>
</evidence>
<dbReference type="Pfam" id="PF00892">
    <property type="entry name" value="EamA"/>
    <property type="match status" value="2"/>
</dbReference>
<comment type="caution">
    <text evidence="8">The sequence shown here is derived from an EMBL/GenBank/DDBJ whole genome shotgun (WGS) entry which is preliminary data.</text>
</comment>
<feature type="transmembrane region" description="Helical" evidence="6">
    <location>
        <begin position="150"/>
        <end position="168"/>
    </location>
</feature>
<evidence type="ECO:0000313" key="8">
    <source>
        <dbReference type="EMBL" id="KKB12791.1"/>
    </source>
</evidence>
<reference evidence="8 9" key="1">
    <citation type="submission" date="2015-03" db="EMBL/GenBank/DDBJ databases">
        <authorList>
            <person name="Hassan Y.I."/>
            <person name="Lepp D."/>
            <person name="Li X.-Z."/>
            <person name="Zhou T."/>
        </authorList>
    </citation>
    <scope>NUCLEOTIDE SEQUENCE [LARGE SCALE GENOMIC DNA]</scope>
    <source>
        <strain evidence="8 9">BD-c194</strain>
    </source>
</reference>
<dbReference type="PATRIC" id="fig|443610.3.peg.3647"/>
<dbReference type="STRING" id="443610.VE25_05475"/>
<dbReference type="InterPro" id="IPR050638">
    <property type="entry name" value="AA-Vitamin_Transporters"/>
</dbReference>
<feature type="domain" description="EamA" evidence="7">
    <location>
        <begin position="7"/>
        <end position="137"/>
    </location>
</feature>
<evidence type="ECO:0000313" key="9">
    <source>
        <dbReference type="Proteomes" id="UP000033632"/>
    </source>
</evidence>
<dbReference type="SUPFAM" id="SSF103481">
    <property type="entry name" value="Multidrug resistance efflux transporter EmrE"/>
    <property type="match status" value="2"/>
</dbReference>
<organism evidence="8 9">
    <name type="scientific">Devosia geojensis</name>
    <dbReference type="NCBI Taxonomy" id="443610"/>
    <lineage>
        <taxon>Bacteria</taxon>
        <taxon>Pseudomonadati</taxon>
        <taxon>Pseudomonadota</taxon>
        <taxon>Alphaproteobacteria</taxon>
        <taxon>Hyphomicrobiales</taxon>
        <taxon>Devosiaceae</taxon>
        <taxon>Devosia</taxon>
    </lineage>
</organism>
<sequence length="297" mass="31793">MSLRDWLWVILLGAIWGTSFLFNGILIREIGPLWVSAGRVAIGALGCWAFFIALGKHLPINKWLYLHFLLLGILSYTIPFALFPLSQEHLAAGVAAIVNAMTPIMTVIVSHFWPGGEKATWNKSMGVLAGFTGVALLASPALAAGGSSQLWAIAACLTATFCYAVSLNYTRMLGTIDASVFAACAMTGATIAAVPLAFFAHGVPHLTTIEGWTSMLGIGLLATAFAFQIMYRILPRIGATNFSVVTFIAPVSAIILGFFFLGEAVEPVHVFGMLGIFIGLLLIDGRIVRRLRGKAYV</sequence>
<feature type="transmembrane region" description="Helical" evidence="6">
    <location>
        <begin position="33"/>
        <end position="54"/>
    </location>
</feature>
<dbReference type="InterPro" id="IPR000620">
    <property type="entry name" value="EamA_dom"/>
</dbReference>
<dbReference type="InterPro" id="IPR037185">
    <property type="entry name" value="EmrE-like"/>
</dbReference>
<dbReference type="EMBL" id="JZEX01000058">
    <property type="protein sequence ID" value="KKB12791.1"/>
    <property type="molecule type" value="Genomic_DNA"/>
</dbReference>
<dbReference type="GO" id="GO:0016020">
    <property type="term" value="C:membrane"/>
    <property type="evidence" value="ECO:0007669"/>
    <property type="project" value="UniProtKB-SubCell"/>
</dbReference>
<feature type="transmembrane region" description="Helical" evidence="6">
    <location>
        <begin position="7"/>
        <end position="27"/>
    </location>
</feature>
<feature type="domain" description="EamA" evidence="7">
    <location>
        <begin position="151"/>
        <end position="283"/>
    </location>
</feature>
<dbReference type="Proteomes" id="UP000033632">
    <property type="component" value="Unassembled WGS sequence"/>
</dbReference>
<keyword evidence="9" id="KW-1185">Reference proteome</keyword>
<evidence type="ECO:0000256" key="6">
    <source>
        <dbReference type="SAM" id="Phobius"/>
    </source>
</evidence>
<dbReference type="OrthoDB" id="9810556at2"/>
<comment type="subcellular location">
    <subcellularLocation>
        <location evidence="1">Membrane</location>
        <topology evidence="1">Multi-pass membrane protein</topology>
    </subcellularLocation>
</comment>
<feature type="transmembrane region" description="Helical" evidence="6">
    <location>
        <begin position="125"/>
        <end position="144"/>
    </location>
</feature>
<feature type="transmembrane region" description="Helical" evidence="6">
    <location>
        <begin position="63"/>
        <end position="83"/>
    </location>
</feature>
<accession>A0A0F5FV84</accession>
<evidence type="ECO:0000256" key="4">
    <source>
        <dbReference type="ARBA" id="ARBA00022989"/>
    </source>
</evidence>
<evidence type="ECO:0000256" key="1">
    <source>
        <dbReference type="ARBA" id="ARBA00004141"/>
    </source>
</evidence>
<feature type="transmembrane region" description="Helical" evidence="6">
    <location>
        <begin position="180"/>
        <end position="200"/>
    </location>
</feature>
<feature type="transmembrane region" description="Helical" evidence="6">
    <location>
        <begin position="268"/>
        <end position="288"/>
    </location>
</feature>
<evidence type="ECO:0000259" key="7">
    <source>
        <dbReference type="Pfam" id="PF00892"/>
    </source>
</evidence>
<dbReference type="PANTHER" id="PTHR32322:SF2">
    <property type="entry name" value="EAMA DOMAIN-CONTAINING PROTEIN"/>
    <property type="match status" value="1"/>
</dbReference>
<keyword evidence="3 6" id="KW-0812">Transmembrane</keyword>
<dbReference type="PANTHER" id="PTHR32322">
    <property type="entry name" value="INNER MEMBRANE TRANSPORTER"/>
    <property type="match status" value="1"/>
</dbReference>
<dbReference type="RefSeq" id="WP_046107588.1">
    <property type="nucleotide sequence ID" value="NZ_JZEX01000058.1"/>
</dbReference>
<keyword evidence="4 6" id="KW-1133">Transmembrane helix</keyword>
<feature type="transmembrane region" description="Helical" evidence="6">
    <location>
        <begin position="89"/>
        <end position="113"/>
    </location>
</feature>
<gene>
    <name evidence="8" type="ORF">VE25_05475</name>
</gene>
<name>A0A0F5FV84_9HYPH</name>
<comment type="similarity">
    <text evidence="2">Belongs to the EamA transporter family.</text>
</comment>
<evidence type="ECO:0000256" key="5">
    <source>
        <dbReference type="ARBA" id="ARBA00023136"/>
    </source>
</evidence>
<evidence type="ECO:0000256" key="2">
    <source>
        <dbReference type="ARBA" id="ARBA00007362"/>
    </source>
</evidence>
<dbReference type="AlphaFoldDB" id="A0A0F5FV84"/>
<protein>
    <recommendedName>
        <fullName evidence="7">EamA domain-containing protein</fullName>
    </recommendedName>
</protein>
<keyword evidence="5 6" id="KW-0472">Membrane</keyword>
<feature type="transmembrane region" description="Helical" evidence="6">
    <location>
        <begin position="242"/>
        <end position="262"/>
    </location>
</feature>
<proteinExistence type="inferred from homology"/>